<protein>
    <submittedName>
        <fullName evidence="1">Uncharacterized protein</fullName>
    </submittedName>
</protein>
<evidence type="ECO:0000313" key="1">
    <source>
        <dbReference type="EMBL" id="GAH30492.1"/>
    </source>
</evidence>
<dbReference type="EMBL" id="BART01040665">
    <property type="protein sequence ID" value="GAH30492.1"/>
    <property type="molecule type" value="Genomic_DNA"/>
</dbReference>
<accession>X1ED28</accession>
<dbReference type="AlphaFoldDB" id="X1ED28"/>
<name>X1ED28_9ZZZZ</name>
<gene>
    <name evidence="1" type="ORF">S01H4_66026</name>
</gene>
<organism evidence="1">
    <name type="scientific">marine sediment metagenome</name>
    <dbReference type="NCBI Taxonomy" id="412755"/>
    <lineage>
        <taxon>unclassified sequences</taxon>
        <taxon>metagenomes</taxon>
        <taxon>ecological metagenomes</taxon>
    </lineage>
</organism>
<feature type="non-terminal residue" evidence="1">
    <location>
        <position position="1"/>
    </location>
</feature>
<reference evidence="1" key="1">
    <citation type="journal article" date="2014" name="Front. Microbiol.">
        <title>High frequency of phylogenetically diverse reductive dehalogenase-homologous genes in deep subseafloor sedimentary metagenomes.</title>
        <authorList>
            <person name="Kawai M."/>
            <person name="Futagami T."/>
            <person name="Toyoda A."/>
            <person name="Takaki Y."/>
            <person name="Nishi S."/>
            <person name="Hori S."/>
            <person name="Arai W."/>
            <person name="Tsubouchi T."/>
            <person name="Morono Y."/>
            <person name="Uchiyama I."/>
            <person name="Ito T."/>
            <person name="Fujiyama A."/>
            <person name="Inagaki F."/>
            <person name="Takami H."/>
        </authorList>
    </citation>
    <scope>NUCLEOTIDE SEQUENCE</scope>
    <source>
        <strain evidence="1">Expedition CK06-06</strain>
    </source>
</reference>
<sequence>PTIPNVMISHTPTVRLNIKLRNSAKKVTLVIPRTSSPRWAREANDKTKRFAAKINNTVPRPV</sequence>
<proteinExistence type="predicted"/>
<comment type="caution">
    <text evidence="1">The sequence shown here is derived from an EMBL/GenBank/DDBJ whole genome shotgun (WGS) entry which is preliminary data.</text>
</comment>